<dbReference type="PROSITE" id="PS51257">
    <property type="entry name" value="PROKAR_LIPOPROTEIN"/>
    <property type="match status" value="1"/>
</dbReference>
<keyword evidence="1" id="KW-0472">Membrane</keyword>
<dbReference type="InterPro" id="IPR049349">
    <property type="entry name" value="DUF2264_N"/>
</dbReference>
<dbReference type="EMBL" id="KI669460">
    <property type="protein sequence ID" value="OCF59617.1"/>
    <property type="molecule type" value="Genomic_DNA"/>
</dbReference>
<protein>
    <recommendedName>
        <fullName evidence="6">DUF2264 domain-containing protein</fullName>
    </recommendedName>
</protein>
<evidence type="ECO:0000313" key="5">
    <source>
        <dbReference type="Proteomes" id="UP000092583"/>
    </source>
</evidence>
<evidence type="ECO:0000313" key="4">
    <source>
        <dbReference type="EMBL" id="OCF59617.1"/>
    </source>
</evidence>
<evidence type="ECO:0008006" key="6">
    <source>
        <dbReference type="Google" id="ProtNLM"/>
    </source>
</evidence>
<dbReference type="PANTHER" id="PTHR35339:SF4">
    <property type="entry name" value="LINALOOL DEHYDRATASE_ISOMERASE DOMAIN-CONTAINING PROTEIN"/>
    <property type="match status" value="1"/>
</dbReference>
<dbReference type="OrthoDB" id="5150166at2759"/>
<dbReference type="Pfam" id="PF10022">
    <property type="entry name" value="DUF2264"/>
    <property type="match status" value="1"/>
</dbReference>
<keyword evidence="5" id="KW-1185">Reference proteome</keyword>
<evidence type="ECO:0000256" key="1">
    <source>
        <dbReference type="SAM" id="Phobius"/>
    </source>
</evidence>
<feature type="domain" description="DUF2264" evidence="2">
    <location>
        <begin position="47"/>
        <end position="406"/>
    </location>
</feature>
<gene>
    <name evidence="4" type="ORF">L486_02289</name>
</gene>
<dbReference type="AlphaFoldDB" id="A0A1B9IVR9"/>
<accession>A0A1B9IVR9</accession>
<dbReference type="PANTHER" id="PTHR35339">
    <property type="entry name" value="LINALOOL DEHYDRATASE_ISOMERASE DOMAIN-CONTAINING PROTEIN"/>
    <property type="match status" value="1"/>
</dbReference>
<dbReference type="InterPro" id="IPR049237">
    <property type="entry name" value="DUF2264_C"/>
</dbReference>
<keyword evidence="1" id="KW-1133">Transmembrane helix</keyword>
<feature type="transmembrane region" description="Helical" evidence="1">
    <location>
        <begin position="7"/>
        <end position="27"/>
    </location>
</feature>
<dbReference type="Pfam" id="PF20938">
    <property type="entry name" value="DUF2264_C"/>
    <property type="match status" value="1"/>
</dbReference>
<dbReference type="InterPro" id="IPR016624">
    <property type="entry name" value="UCP014753"/>
</dbReference>
<keyword evidence="1" id="KW-0812">Transmembrane</keyword>
<dbReference type="Proteomes" id="UP000092583">
    <property type="component" value="Unassembled WGS sequence"/>
</dbReference>
<organism evidence="4 5">
    <name type="scientific">Kwoniella mangroviensis CBS 10435</name>
    <dbReference type="NCBI Taxonomy" id="1331196"/>
    <lineage>
        <taxon>Eukaryota</taxon>
        <taxon>Fungi</taxon>
        <taxon>Dikarya</taxon>
        <taxon>Basidiomycota</taxon>
        <taxon>Agaricomycotina</taxon>
        <taxon>Tremellomycetes</taxon>
        <taxon>Tremellales</taxon>
        <taxon>Cryptococcaceae</taxon>
        <taxon>Kwoniella</taxon>
    </lineage>
</organism>
<proteinExistence type="predicted"/>
<sequence>MPRITPTIGLIGASGIVLSACYTIFLFNRPSPGAYSTKSIISNPVASRDDLIRLLSDLLHPLVEAQSEGGARVSLGHTGTHFDSVAAEMEGYARALWGLAPLMASDPDHPLLKDLGKKWREGLEAGTDPSREDEYWGDPTDMDQRFVEMAAIGISLAIAPDTFWNPLSPEAKKRVNAWLLRCNGRGFPTNNWRFFRVLVNLGLKSVDAEYDQKSIDDELEFMESFYGEHGFPSDCPQNPSNGAYDYYATSFAIPFYSLLYAAITSRSPKLADPERAEKYRQRAKENIPNVLNLFAPDGAGIPFGRSMTYRFAISSFFAAVAYDGLELPQPYTWGVIKGIILRNIRWFTQKPQVFNRDGSLTIGWAYPSLFMSEDYNSPQSPYWALKSFFILALPESHPFWSSEEEQYPSELLEKPWTAVKPWMQIFTHSAGHTYLLNGGTNVAFPLRQTAEKYNKFAYSSSFGFSVPTGALMFAQHSPDSVLALSDDGGLKWKVPYKVEHLGISDRGVLKARWFPWPEVKITTWLVPPSTTSTPYHTRVHHISISSSFNRDLRLADSGFAIHSHFGPEGSERRIPVLGKPAEGVAGRSSIETSAVAVSRKGVSGVINLLSVQGGKGRVEDVDGNTNLISPRTVLPTIFHELKAGEEEKWIATRVWALPFSESEGLKTKGWLEGWEDSQKGYGSIEELKKDLRIT</sequence>
<dbReference type="PIRSF" id="PIRSF014753">
    <property type="entry name" value="UCP014753"/>
    <property type="match status" value="1"/>
</dbReference>
<reference evidence="4 5" key="1">
    <citation type="submission" date="2013-07" db="EMBL/GenBank/DDBJ databases">
        <title>The Genome Sequence of Kwoniella mangroviensis CBS10435.</title>
        <authorList>
            <consortium name="The Broad Institute Genome Sequencing Platform"/>
            <person name="Cuomo C."/>
            <person name="Litvintseva A."/>
            <person name="Chen Y."/>
            <person name="Heitman J."/>
            <person name="Sun S."/>
            <person name="Springer D."/>
            <person name="Dromer F."/>
            <person name="Young S.K."/>
            <person name="Zeng Q."/>
            <person name="Gargeya S."/>
            <person name="Fitzgerald M."/>
            <person name="Abouelleil A."/>
            <person name="Alvarado L."/>
            <person name="Berlin A.M."/>
            <person name="Chapman S.B."/>
            <person name="Dewar J."/>
            <person name="Goldberg J."/>
            <person name="Griggs A."/>
            <person name="Gujja S."/>
            <person name="Hansen M."/>
            <person name="Howarth C."/>
            <person name="Imamovic A."/>
            <person name="Larimer J."/>
            <person name="McCowan C."/>
            <person name="Murphy C."/>
            <person name="Pearson M."/>
            <person name="Priest M."/>
            <person name="Roberts A."/>
            <person name="Saif S."/>
            <person name="Shea T."/>
            <person name="Sykes S."/>
            <person name="Wortman J."/>
            <person name="Nusbaum C."/>
            <person name="Birren B."/>
        </authorList>
    </citation>
    <scope>NUCLEOTIDE SEQUENCE [LARGE SCALE GENOMIC DNA]</scope>
    <source>
        <strain evidence="4 5">CBS 10435</strain>
    </source>
</reference>
<evidence type="ECO:0000259" key="3">
    <source>
        <dbReference type="Pfam" id="PF20938"/>
    </source>
</evidence>
<feature type="domain" description="DUF2264" evidence="3">
    <location>
        <begin position="419"/>
        <end position="676"/>
    </location>
</feature>
<name>A0A1B9IVR9_9TREE</name>
<reference evidence="5" key="2">
    <citation type="submission" date="2013-12" db="EMBL/GenBank/DDBJ databases">
        <title>Evolution of pathogenesis and genome organization in the Tremellales.</title>
        <authorList>
            <person name="Cuomo C."/>
            <person name="Litvintseva A."/>
            <person name="Heitman J."/>
            <person name="Chen Y."/>
            <person name="Sun S."/>
            <person name="Springer D."/>
            <person name="Dromer F."/>
            <person name="Young S."/>
            <person name="Zeng Q."/>
            <person name="Chapman S."/>
            <person name="Gujja S."/>
            <person name="Saif S."/>
            <person name="Birren B."/>
        </authorList>
    </citation>
    <scope>NUCLEOTIDE SEQUENCE [LARGE SCALE GENOMIC DNA]</scope>
    <source>
        <strain evidence="5">CBS 10435</strain>
    </source>
</reference>
<evidence type="ECO:0000259" key="2">
    <source>
        <dbReference type="Pfam" id="PF10022"/>
    </source>
</evidence>